<proteinExistence type="predicted"/>
<dbReference type="InterPro" id="IPR016040">
    <property type="entry name" value="NAD(P)-bd_dom"/>
</dbReference>
<dbReference type="SUPFAM" id="SSF51735">
    <property type="entry name" value="NAD(P)-binding Rossmann-fold domains"/>
    <property type="match status" value="1"/>
</dbReference>
<evidence type="ECO:0000313" key="3">
    <source>
        <dbReference type="Proteomes" id="UP000185696"/>
    </source>
</evidence>
<dbReference type="RefSeq" id="WP_075131280.1">
    <property type="nucleotide sequence ID" value="NZ_MSIF01000001.1"/>
</dbReference>
<dbReference type="PANTHER" id="PTHR43162">
    <property type="match status" value="1"/>
</dbReference>
<organism evidence="2 3">
    <name type="scientific">Actinophytocola xinjiangensis</name>
    <dbReference type="NCBI Taxonomy" id="485602"/>
    <lineage>
        <taxon>Bacteria</taxon>
        <taxon>Bacillati</taxon>
        <taxon>Actinomycetota</taxon>
        <taxon>Actinomycetes</taxon>
        <taxon>Pseudonocardiales</taxon>
        <taxon>Pseudonocardiaceae</taxon>
    </lineage>
</organism>
<keyword evidence="3" id="KW-1185">Reference proteome</keyword>
<gene>
    <name evidence="2" type="ORF">BLA60_04170</name>
</gene>
<accession>A0A7Z1B1S8</accession>
<name>A0A7Z1B1S8_9PSEU</name>
<dbReference type="InterPro" id="IPR051604">
    <property type="entry name" value="Ergot_Alk_Oxidoreductase"/>
</dbReference>
<feature type="domain" description="NAD(P)-binding" evidence="1">
    <location>
        <begin position="6"/>
        <end position="180"/>
    </location>
</feature>
<reference evidence="2 3" key="1">
    <citation type="submission" date="2016-12" db="EMBL/GenBank/DDBJ databases">
        <title>The draft genome sequence of Actinophytocola xinjiangensis.</title>
        <authorList>
            <person name="Wang W."/>
            <person name="Yuan L."/>
        </authorList>
    </citation>
    <scope>NUCLEOTIDE SEQUENCE [LARGE SCALE GENOMIC DNA]</scope>
    <source>
        <strain evidence="2 3">CGMCC 4.4663</strain>
    </source>
</reference>
<evidence type="ECO:0000259" key="1">
    <source>
        <dbReference type="Pfam" id="PF13460"/>
    </source>
</evidence>
<dbReference type="InterPro" id="IPR036291">
    <property type="entry name" value="NAD(P)-bd_dom_sf"/>
</dbReference>
<dbReference type="EMBL" id="MSIF01000001">
    <property type="protein sequence ID" value="OLF14332.1"/>
    <property type="molecule type" value="Genomic_DNA"/>
</dbReference>
<dbReference type="Pfam" id="PF13460">
    <property type="entry name" value="NAD_binding_10"/>
    <property type="match status" value="1"/>
</dbReference>
<dbReference type="OrthoDB" id="5510591at2"/>
<protein>
    <submittedName>
        <fullName evidence="2">NAD(P)-dependent oxidoreductase</fullName>
    </submittedName>
</protein>
<dbReference type="Gene3D" id="3.40.50.720">
    <property type="entry name" value="NAD(P)-binding Rossmann-like Domain"/>
    <property type="match status" value="1"/>
</dbReference>
<dbReference type="PANTHER" id="PTHR43162:SF1">
    <property type="entry name" value="PRESTALK A DIFFERENTIATION PROTEIN A"/>
    <property type="match status" value="1"/>
</dbReference>
<dbReference type="Gene3D" id="3.90.25.10">
    <property type="entry name" value="UDP-galactose 4-epimerase, domain 1"/>
    <property type="match status" value="1"/>
</dbReference>
<comment type="caution">
    <text evidence="2">The sequence shown here is derived from an EMBL/GenBank/DDBJ whole genome shotgun (WGS) entry which is preliminary data.</text>
</comment>
<evidence type="ECO:0000313" key="2">
    <source>
        <dbReference type="EMBL" id="OLF14332.1"/>
    </source>
</evidence>
<dbReference type="AlphaFoldDB" id="A0A7Z1B1S8"/>
<sequence>MILVFGASGTIGRHLVHLLRDADVTAFVRDPVKGEELGCRYVVGDLDDPAAVAAALRGADRVFLNAGGAQPSAGEQPMVGQQRTVIDAAVEAGVGYVVKLSVWHARVGGRLAEGAHGLVEQHLKASSLDWSVLAPSGFMQNFLTGAAVFTEHGDILGAYGDSRVSYVDCADIAACAATLLTGEPRAGETFVLTGPEAFTHTEIAAKLSAVAGREIRYVDLPAHTFATRLTGLGLPTSFAEDVAALFTEVATGRLAPTTTAVTDLTGRPAHTFDDFLRDNADTIRASWSA</sequence>
<dbReference type="Proteomes" id="UP000185696">
    <property type="component" value="Unassembled WGS sequence"/>
</dbReference>